<dbReference type="EMBL" id="AWWV01012235">
    <property type="protein sequence ID" value="OMO68164.1"/>
    <property type="molecule type" value="Genomic_DNA"/>
</dbReference>
<organism evidence="1 2">
    <name type="scientific">Corchorus capsularis</name>
    <name type="common">Jute</name>
    <dbReference type="NCBI Taxonomy" id="210143"/>
    <lineage>
        <taxon>Eukaryota</taxon>
        <taxon>Viridiplantae</taxon>
        <taxon>Streptophyta</taxon>
        <taxon>Embryophyta</taxon>
        <taxon>Tracheophyta</taxon>
        <taxon>Spermatophyta</taxon>
        <taxon>Magnoliopsida</taxon>
        <taxon>eudicotyledons</taxon>
        <taxon>Gunneridae</taxon>
        <taxon>Pentapetalae</taxon>
        <taxon>rosids</taxon>
        <taxon>malvids</taxon>
        <taxon>Malvales</taxon>
        <taxon>Malvaceae</taxon>
        <taxon>Grewioideae</taxon>
        <taxon>Apeibeae</taxon>
        <taxon>Corchorus</taxon>
    </lineage>
</organism>
<comment type="caution">
    <text evidence="1">The sequence shown here is derived from an EMBL/GenBank/DDBJ whole genome shotgun (WGS) entry which is preliminary data.</text>
</comment>
<proteinExistence type="predicted"/>
<gene>
    <name evidence="1" type="ORF">CCACVL1_20045</name>
</gene>
<name>A0A1R3HCS9_COCAP</name>
<evidence type="ECO:0000313" key="1">
    <source>
        <dbReference type="EMBL" id="OMO68164.1"/>
    </source>
</evidence>
<evidence type="ECO:0000313" key="2">
    <source>
        <dbReference type="Proteomes" id="UP000188268"/>
    </source>
</evidence>
<protein>
    <submittedName>
        <fullName evidence="1">Uncharacterized protein</fullName>
    </submittedName>
</protein>
<dbReference type="Gramene" id="OMO68164">
    <property type="protein sequence ID" value="OMO68164"/>
    <property type="gene ID" value="CCACVL1_20045"/>
</dbReference>
<accession>A0A1R3HCS9</accession>
<dbReference type="Proteomes" id="UP000188268">
    <property type="component" value="Unassembled WGS sequence"/>
</dbReference>
<dbReference type="AlphaFoldDB" id="A0A1R3HCS9"/>
<keyword evidence="2" id="KW-1185">Reference proteome</keyword>
<sequence length="53" mass="6227">MEKETSKREKRRVVEGRREEFTHAENWPVEPRNAPFIGSRVGLVFSTLTWPAN</sequence>
<reference evidence="1 2" key="1">
    <citation type="submission" date="2013-09" db="EMBL/GenBank/DDBJ databases">
        <title>Corchorus capsularis genome sequencing.</title>
        <authorList>
            <person name="Alam M."/>
            <person name="Haque M.S."/>
            <person name="Islam M.S."/>
            <person name="Emdad E.M."/>
            <person name="Islam M.M."/>
            <person name="Ahmed B."/>
            <person name="Halim A."/>
            <person name="Hossen Q.M.M."/>
            <person name="Hossain M.Z."/>
            <person name="Ahmed R."/>
            <person name="Khan M.M."/>
            <person name="Islam R."/>
            <person name="Rashid M.M."/>
            <person name="Khan S.A."/>
            <person name="Rahman M.S."/>
            <person name="Alam M."/>
        </authorList>
    </citation>
    <scope>NUCLEOTIDE SEQUENCE [LARGE SCALE GENOMIC DNA]</scope>
    <source>
        <strain evidence="2">cv. CVL-1</strain>
        <tissue evidence="1">Whole seedling</tissue>
    </source>
</reference>